<evidence type="ECO:0000313" key="1">
    <source>
        <dbReference type="EMBL" id="KAK4743379.1"/>
    </source>
</evidence>
<dbReference type="AlphaFoldDB" id="A0AAN7JGX3"/>
<dbReference type="Proteomes" id="UP001345219">
    <property type="component" value="Chromosome 1"/>
</dbReference>
<name>A0AAN7JGX3_9MYRT</name>
<sequence length="246" mass="27984">MVKMRLTYDTLNFQMSTILRGKKRVREECKGGGGEIPGEDFDQAKLCYMDMGPRFLSILFHTMQKGLARDQVRSWLENVEPRPTPLSDKVLERVLHSWIKWGGGWMRVIFSRPTSSASFALDEVEDMEITEADVALLRQLLEEFEVEVKGEAKRAESNDAMQLLESTEGGMGMGMNMNMNMNGMKVEGQESFSEEGSFWVEEVAGMDLGIPDGWWFPEDIVGLLQFDVNDVTSTEEMTYSCLWDDS</sequence>
<reference evidence="1 2" key="1">
    <citation type="journal article" date="2023" name="Hortic Res">
        <title>Pangenome of water caltrop reveals structural variations and asymmetric subgenome divergence after allopolyploidization.</title>
        <authorList>
            <person name="Zhang X."/>
            <person name="Chen Y."/>
            <person name="Wang L."/>
            <person name="Yuan Y."/>
            <person name="Fang M."/>
            <person name="Shi L."/>
            <person name="Lu R."/>
            <person name="Comes H.P."/>
            <person name="Ma Y."/>
            <person name="Chen Y."/>
            <person name="Huang G."/>
            <person name="Zhou Y."/>
            <person name="Zheng Z."/>
            <person name="Qiu Y."/>
        </authorList>
    </citation>
    <scope>NUCLEOTIDE SEQUENCE [LARGE SCALE GENOMIC DNA]</scope>
    <source>
        <tissue evidence="1">Roots</tissue>
    </source>
</reference>
<proteinExistence type="predicted"/>
<protein>
    <submittedName>
        <fullName evidence="1">Uncharacterized protein</fullName>
    </submittedName>
</protein>
<organism evidence="1 2">
    <name type="scientific">Trapa incisa</name>
    <dbReference type="NCBI Taxonomy" id="236973"/>
    <lineage>
        <taxon>Eukaryota</taxon>
        <taxon>Viridiplantae</taxon>
        <taxon>Streptophyta</taxon>
        <taxon>Embryophyta</taxon>
        <taxon>Tracheophyta</taxon>
        <taxon>Spermatophyta</taxon>
        <taxon>Magnoliopsida</taxon>
        <taxon>eudicotyledons</taxon>
        <taxon>Gunneridae</taxon>
        <taxon>Pentapetalae</taxon>
        <taxon>rosids</taxon>
        <taxon>malvids</taxon>
        <taxon>Myrtales</taxon>
        <taxon>Lythraceae</taxon>
        <taxon>Trapa</taxon>
    </lineage>
</organism>
<gene>
    <name evidence="1" type="ORF">SAY87_001380</name>
</gene>
<keyword evidence="2" id="KW-1185">Reference proteome</keyword>
<comment type="caution">
    <text evidence="1">The sequence shown here is derived from an EMBL/GenBank/DDBJ whole genome shotgun (WGS) entry which is preliminary data.</text>
</comment>
<evidence type="ECO:0000313" key="2">
    <source>
        <dbReference type="Proteomes" id="UP001345219"/>
    </source>
</evidence>
<dbReference type="EMBL" id="JAXIOK010000023">
    <property type="protein sequence ID" value="KAK4743379.1"/>
    <property type="molecule type" value="Genomic_DNA"/>
</dbReference>
<accession>A0AAN7JGX3</accession>